<evidence type="ECO:0000313" key="6">
    <source>
        <dbReference type="Proteomes" id="UP000324646"/>
    </source>
</evidence>
<dbReference type="Pfam" id="PF12229">
    <property type="entry name" value="PG_binding_4"/>
    <property type="match status" value="1"/>
</dbReference>
<feature type="domain" description="G5" evidence="4">
    <location>
        <begin position="400"/>
        <end position="479"/>
    </location>
</feature>
<organism evidence="5 6">
    <name type="scientific">Crassaminicella thermophila</name>
    <dbReference type="NCBI Taxonomy" id="2599308"/>
    <lineage>
        <taxon>Bacteria</taxon>
        <taxon>Bacillati</taxon>
        <taxon>Bacillota</taxon>
        <taxon>Clostridia</taxon>
        <taxon>Eubacteriales</taxon>
        <taxon>Clostridiaceae</taxon>
        <taxon>Crassaminicella</taxon>
    </lineage>
</organism>
<gene>
    <name evidence="5" type="ORF">FQB35_05145</name>
</gene>
<evidence type="ECO:0000256" key="1">
    <source>
        <dbReference type="ARBA" id="ARBA00022729"/>
    </source>
</evidence>
<accession>A0A5C0SCZ9</accession>
<dbReference type="KEGG" id="crs:FQB35_05145"/>
<dbReference type="AlphaFoldDB" id="A0A5C0SCZ9"/>
<feature type="transmembrane region" description="Helical" evidence="3">
    <location>
        <begin position="40"/>
        <end position="62"/>
    </location>
</feature>
<name>A0A5C0SCZ9_CRATE</name>
<proteinExistence type="predicted"/>
<dbReference type="Proteomes" id="UP000324646">
    <property type="component" value="Chromosome"/>
</dbReference>
<evidence type="ECO:0000259" key="4">
    <source>
        <dbReference type="PROSITE" id="PS51109"/>
    </source>
</evidence>
<protein>
    <recommendedName>
        <fullName evidence="4">G5 domain-containing protein</fullName>
    </recommendedName>
</protein>
<evidence type="ECO:0000313" key="5">
    <source>
        <dbReference type="EMBL" id="QEK11802.1"/>
    </source>
</evidence>
<dbReference type="Pfam" id="PF04294">
    <property type="entry name" value="VanW"/>
    <property type="match status" value="1"/>
</dbReference>
<keyword evidence="3" id="KW-1133">Transmembrane helix</keyword>
<dbReference type="InterPro" id="IPR052913">
    <property type="entry name" value="Glycopeptide_resist_protein"/>
</dbReference>
<dbReference type="PROSITE" id="PS51109">
    <property type="entry name" value="G5"/>
    <property type="match status" value="1"/>
</dbReference>
<dbReference type="InterPro" id="IPR022029">
    <property type="entry name" value="YoaR-like_PG-bd"/>
</dbReference>
<evidence type="ECO:0000256" key="3">
    <source>
        <dbReference type="SAM" id="Phobius"/>
    </source>
</evidence>
<keyword evidence="1" id="KW-0732">Signal</keyword>
<dbReference type="PANTHER" id="PTHR35788:SF1">
    <property type="entry name" value="EXPORTED PROTEIN"/>
    <property type="match status" value="1"/>
</dbReference>
<keyword evidence="6" id="KW-1185">Reference proteome</keyword>
<keyword evidence="3" id="KW-0472">Membrane</keyword>
<dbReference type="Gene3D" id="2.20.230.10">
    <property type="entry name" value="Resuscitation-promoting factor rpfb"/>
    <property type="match status" value="1"/>
</dbReference>
<keyword evidence="3" id="KW-0812">Transmembrane</keyword>
<dbReference type="EMBL" id="CP042243">
    <property type="protein sequence ID" value="QEK11802.1"/>
    <property type="molecule type" value="Genomic_DNA"/>
</dbReference>
<evidence type="ECO:0000256" key="2">
    <source>
        <dbReference type="SAM" id="MobiDB-lite"/>
    </source>
</evidence>
<dbReference type="PANTHER" id="PTHR35788">
    <property type="entry name" value="EXPORTED PROTEIN-RELATED"/>
    <property type="match status" value="1"/>
</dbReference>
<dbReference type="InterPro" id="IPR007391">
    <property type="entry name" value="Vancomycin_resist_VanW"/>
</dbReference>
<feature type="region of interest" description="Disordered" evidence="2">
    <location>
        <begin position="482"/>
        <end position="501"/>
    </location>
</feature>
<dbReference type="SMART" id="SM01208">
    <property type="entry name" value="G5"/>
    <property type="match status" value="1"/>
</dbReference>
<dbReference type="OrthoDB" id="9797191at2"/>
<dbReference type="Pfam" id="PF07501">
    <property type="entry name" value="G5"/>
    <property type="match status" value="1"/>
</dbReference>
<reference evidence="5 6" key="1">
    <citation type="submission" date="2019-07" db="EMBL/GenBank/DDBJ databases">
        <title>Complete genome of Crassaminicella thermophila SY095.</title>
        <authorList>
            <person name="Li X."/>
        </authorList>
    </citation>
    <scope>NUCLEOTIDE SEQUENCE [LARGE SCALE GENOMIC DNA]</scope>
    <source>
        <strain evidence="5 6">SY095</strain>
    </source>
</reference>
<sequence length="501" mass="57314">MMYISNIGFYKEYILIKHKRGGGTLGIDKKDKVKKTNARIGLIIVLLSFLLSTTAIAFFLLYRDTIYDGVTIENLDVGGLSITEAQKKIRNHFDKLLEDGKIHFVYGDKVWHINSVDIGVTYDYISAVNKAYSIGREGNYFERLQEILSLYKMPHNIILKPIYDHKKVDSVIYNIQNVIDKPPKDATIRRKNGKFFIKDEEIGLVLNMDKTKLLLAEELNKYRVQNEITVELPVETVSPRITSESLSTIHELLGEYVTKFNAGNISRTENIRLAAKAINGTVLMPKETFSFNDIVGPRTRERGYKPAKVIFKGELVEGLGGGVCQASSTLYNAVLLSNLDIIERYKHTIPSTYVPKGRDATVSYGVLDFKFENSYANPIYIESYVRKNLIIVKIYGHKIYNKTVKIVSKVNEVVKRPIEIRYDNNLLEGQERIEQKGRDGYKVTTYKIIYENGKVIERKQISKDYYKPQKQIIVKGTKKLPVSNQEKIKSEEESSPSSENY</sequence>
<dbReference type="InterPro" id="IPR011098">
    <property type="entry name" value="G5_dom"/>
</dbReference>